<gene>
    <name evidence="1" type="ORF">DLM78_05060</name>
</gene>
<proteinExistence type="predicted"/>
<dbReference type="Proteomes" id="UP000266669">
    <property type="component" value="Unassembled WGS sequence"/>
</dbReference>
<evidence type="ECO:0000313" key="2">
    <source>
        <dbReference type="Proteomes" id="UP000266669"/>
    </source>
</evidence>
<organism evidence="1 2">
    <name type="scientific">Leptospira stimsonii</name>
    <dbReference type="NCBI Taxonomy" id="2202203"/>
    <lineage>
        <taxon>Bacteria</taxon>
        <taxon>Pseudomonadati</taxon>
        <taxon>Spirochaetota</taxon>
        <taxon>Spirochaetia</taxon>
        <taxon>Leptospirales</taxon>
        <taxon>Leptospiraceae</taxon>
        <taxon>Leptospira</taxon>
    </lineage>
</organism>
<sequence>MRKSFQNGFRGIRNSACNFSFIKESFQSRKPQELTQKQNVVSEIFHAFTNFEKALCSSFSNLENRAFLENFTRTVSSPIPRFFLERKRSILYFKKVLFDLSQNLRM</sequence>
<protein>
    <submittedName>
        <fullName evidence="1">Uncharacterized protein</fullName>
    </submittedName>
</protein>
<comment type="caution">
    <text evidence="1">The sequence shown here is derived from an EMBL/GenBank/DDBJ whole genome shotgun (WGS) entry which is preliminary data.</text>
</comment>
<name>A0A8B3CUG0_9LEPT</name>
<evidence type="ECO:0000313" key="1">
    <source>
        <dbReference type="EMBL" id="RHX88319.1"/>
    </source>
</evidence>
<dbReference type="EMBL" id="QHCS01000001">
    <property type="protein sequence ID" value="RHX88319.1"/>
    <property type="molecule type" value="Genomic_DNA"/>
</dbReference>
<reference evidence="2" key="1">
    <citation type="submission" date="2018-05" db="EMBL/GenBank/DDBJ databases">
        <title>Leptospira yasudae sp. nov. and Leptospira stimsonii sp. nov., two pathogenic species of the genus Leptospira isolated from environmental sources.</title>
        <authorList>
            <person name="Casanovas-Massana A."/>
            <person name="Hamond C."/>
            <person name="Santos L.A."/>
            <person name="Hacker K.P."/>
            <person name="Balassiano I."/>
            <person name="Medeiros M.A."/>
            <person name="Reis M.G."/>
            <person name="Ko A.I."/>
            <person name="Wunder E.A."/>
        </authorList>
    </citation>
    <scope>NUCLEOTIDE SEQUENCE [LARGE SCALE GENOMIC DNA]</scope>
    <source>
        <strain evidence="2">AMB6-RJ</strain>
    </source>
</reference>
<accession>A0A8B3CUG0</accession>
<dbReference type="AlphaFoldDB" id="A0A8B3CUG0"/>